<dbReference type="Pfam" id="PF01467">
    <property type="entry name" value="CTP_transf_like"/>
    <property type="match status" value="1"/>
</dbReference>
<evidence type="ECO:0000256" key="10">
    <source>
        <dbReference type="ARBA" id="ARBA00023128"/>
    </source>
</evidence>
<dbReference type="InterPro" id="IPR004821">
    <property type="entry name" value="Cyt_trans-like"/>
</dbReference>
<evidence type="ECO:0000256" key="12">
    <source>
        <dbReference type="RuleBase" id="RU362021"/>
    </source>
</evidence>
<keyword evidence="10" id="KW-0496">Mitochondrion</keyword>
<dbReference type="InterPro" id="IPR014729">
    <property type="entry name" value="Rossmann-like_a/b/a_fold"/>
</dbReference>
<keyword evidence="8 12" id="KW-0067">ATP-binding</keyword>
<evidence type="ECO:0000256" key="2">
    <source>
        <dbReference type="ARBA" id="ARBA00004173"/>
    </source>
</evidence>
<dbReference type="EC" id="2.7.7.18" evidence="12"/>
<evidence type="ECO:0000256" key="1">
    <source>
        <dbReference type="ARBA" id="ARBA00001946"/>
    </source>
</evidence>
<evidence type="ECO:0000256" key="4">
    <source>
        <dbReference type="ARBA" id="ARBA00022642"/>
    </source>
</evidence>
<dbReference type="SUPFAM" id="SSF52374">
    <property type="entry name" value="Nucleotidylyl transferase"/>
    <property type="match status" value="1"/>
</dbReference>
<feature type="domain" description="Cytidyltransferase-like" evidence="13">
    <location>
        <begin position="16"/>
        <end position="208"/>
    </location>
</feature>
<dbReference type="InterPro" id="IPR051182">
    <property type="entry name" value="Euk_NMN_adenylyltrnsfrase"/>
</dbReference>
<comment type="similarity">
    <text evidence="12">Belongs to the eukaryotic NMN adenylyltransferase family.</text>
</comment>
<keyword evidence="6 12" id="KW-0548">Nucleotidyltransferase</keyword>
<dbReference type="GO" id="GO:0005759">
    <property type="term" value="C:mitochondrial matrix"/>
    <property type="evidence" value="ECO:0007669"/>
    <property type="project" value="UniProtKB-ARBA"/>
</dbReference>
<keyword evidence="7 12" id="KW-0547">Nucleotide-binding</keyword>
<sequence length="235" mass="26074">MASSSIFNGCRRVVLIACGSFNPPTVMHMRMFECARDYLQQDLGVTVVEGIFSPAADNYAKPDLAKATHRLRMCELVAKDSGWLRADGWECSQKKWTRSLAVLQHHLPLLREKYGGSGDGDDLALVLLCGGDVVDSFPVITPNGEHLWNPRDVQSIAGDFGLIVFDRASSKPRETLEGMNLAHLIDNTVHFTSDVAFPNDVSSTNLRKAIRAGRSIKYCTPDPVCDYIKEQKLYL</sequence>
<evidence type="ECO:0000256" key="11">
    <source>
        <dbReference type="ARBA" id="ARBA00093425"/>
    </source>
</evidence>
<dbReference type="InterPro" id="IPR005248">
    <property type="entry name" value="NadD/NMNAT"/>
</dbReference>
<dbReference type="GO" id="GO:0000309">
    <property type="term" value="F:nicotinamide-nucleotide adenylyltransferase activity"/>
    <property type="evidence" value="ECO:0007669"/>
    <property type="project" value="UniProtKB-EC"/>
</dbReference>
<accession>A0A1I7ZA27</accession>
<evidence type="ECO:0000256" key="8">
    <source>
        <dbReference type="ARBA" id="ARBA00022840"/>
    </source>
</evidence>
<comment type="catalytic activity">
    <reaction evidence="12">
        <text>beta-nicotinamide D-ribonucleotide + ATP + H(+) = diphosphate + NAD(+)</text>
        <dbReference type="Rhea" id="RHEA:21360"/>
        <dbReference type="ChEBI" id="CHEBI:14649"/>
        <dbReference type="ChEBI" id="CHEBI:15378"/>
        <dbReference type="ChEBI" id="CHEBI:30616"/>
        <dbReference type="ChEBI" id="CHEBI:33019"/>
        <dbReference type="ChEBI" id="CHEBI:57540"/>
        <dbReference type="EC" id="2.7.7.1"/>
    </reaction>
</comment>
<comment type="pathway">
    <text evidence="12">Cofactor biosynthesis; NAD(+) biosynthesis; NAD(+) from nicotinamide D-ribonucleotide: step 1/1.</text>
</comment>
<dbReference type="Gene3D" id="3.40.50.620">
    <property type="entry name" value="HUPs"/>
    <property type="match status" value="1"/>
</dbReference>
<organism evidence="14 15">
    <name type="scientific">Steinernema glaseri</name>
    <dbReference type="NCBI Taxonomy" id="37863"/>
    <lineage>
        <taxon>Eukaryota</taxon>
        <taxon>Metazoa</taxon>
        <taxon>Ecdysozoa</taxon>
        <taxon>Nematoda</taxon>
        <taxon>Chromadorea</taxon>
        <taxon>Rhabditida</taxon>
        <taxon>Tylenchina</taxon>
        <taxon>Panagrolaimomorpha</taxon>
        <taxon>Strongyloidoidea</taxon>
        <taxon>Steinernematidae</taxon>
        <taxon>Steinernema</taxon>
    </lineage>
</organism>
<evidence type="ECO:0000256" key="6">
    <source>
        <dbReference type="ARBA" id="ARBA00022695"/>
    </source>
</evidence>
<comment type="subunit">
    <text evidence="3">Homotetramer.</text>
</comment>
<dbReference type="EC" id="2.7.7.1" evidence="12"/>
<dbReference type="PANTHER" id="PTHR12039">
    <property type="entry name" value="NICOTINAMIDE MONONUCLEOTIDE ADENYLYLTRANSFERASE"/>
    <property type="match status" value="1"/>
</dbReference>
<dbReference type="GO" id="GO:0005524">
    <property type="term" value="F:ATP binding"/>
    <property type="evidence" value="ECO:0007669"/>
    <property type="project" value="UniProtKB-KW"/>
</dbReference>
<evidence type="ECO:0000256" key="7">
    <source>
        <dbReference type="ARBA" id="ARBA00022741"/>
    </source>
</evidence>
<dbReference type="UniPathway" id="UPA00253">
    <property type="reaction ID" value="UER00600"/>
</dbReference>
<evidence type="ECO:0000313" key="14">
    <source>
        <dbReference type="Proteomes" id="UP000095287"/>
    </source>
</evidence>
<evidence type="ECO:0000256" key="9">
    <source>
        <dbReference type="ARBA" id="ARBA00023027"/>
    </source>
</evidence>
<dbReference type="WBParaSite" id="L893_g24365.t1">
    <property type="protein sequence ID" value="L893_g24365.t1"/>
    <property type="gene ID" value="L893_g24365"/>
</dbReference>
<keyword evidence="5 12" id="KW-0808">Transferase</keyword>
<evidence type="ECO:0000256" key="3">
    <source>
        <dbReference type="ARBA" id="ARBA00011881"/>
    </source>
</evidence>
<comment type="function">
    <text evidence="11">Catalyzes the formation of NAD(+) from nicotinamide mononucleotide (NMN) and ATP. Can also use the deamidated form; nicotinic acid mononucleotide (NaMN) as substrate with the same efficiency. Can use triazofurin monophosphate (TrMP) as substrate. Can also use GTP and ITP as nucleotide donors. Also catalyzes the reverse reaction, i.e. the pyrophosphorolytic cleavage of NAD(+). For the pyrophosphorolytic activity, can use NAD(+), NADH, NaAD, nicotinic acid adenine dinucleotide phosphate (NHD), nicotinamide guanine dinucleotide (NGD) as substrates. Fails to cleave phosphorylated dinucleotides NADP(+), NADPH and NaADP(+). Protects against axonal degeneration following injury. May be involved in the maintenance of axonal integrity. Also functions as a stress-response chaperone protein that prevents toxic aggregation of proteins; this function may be independent of its NAD(+) synthesis activity.</text>
</comment>
<evidence type="ECO:0000313" key="15">
    <source>
        <dbReference type="WBParaSite" id="L893_g24365.t1"/>
    </source>
</evidence>
<dbReference type="GO" id="GO:0004515">
    <property type="term" value="F:nicotinate-nucleotide adenylyltransferase activity"/>
    <property type="evidence" value="ECO:0007669"/>
    <property type="project" value="UniProtKB-EC"/>
</dbReference>
<comment type="subcellular location">
    <subcellularLocation>
        <location evidence="2">Mitochondrion</location>
    </subcellularLocation>
</comment>
<evidence type="ECO:0000259" key="13">
    <source>
        <dbReference type="Pfam" id="PF01467"/>
    </source>
</evidence>
<comment type="cofactor">
    <cofactor evidence="1">
        <name>Mg(2+)</name>
        <dbReference type="ChEBI" id="CHEBI:18420"/>
    </cofactor>
</comment>
<dbReference type="PANTHER" id="PTHR12039:SF0">
    <property type="entry name" value="NICOTINAMIDE-NUCLEOTIDE ADENYLYLTRANSFERASE"/>
    <property type="match status" value="1"/>
</dbReference>
<dbReference type="GO" id="GO:0009435">
    <property type="term" value="P:NAD+ biosynthetic process"/>
    <property type="evidence" value="ECO:0007669"/>
    <property type="project" value="UniProtKB-UniPathway"/>
</dbReference>
<evidence type="ECO:0000256" key="5">
    <source>
        <dbReference type="ARBA" id="ARBA00022679"/>
    </source>
</evidence>
<protein>
    <recommendedName>
        <fullName evidence="12">Nicotinamide-nucleotide adenylyltransferase</fullName>
        <ecNumber evidence="12">2.7.7.1</ecNumber>
        <ecNumber evidence="12">2.7.7.18</ecNumber>
    </recommendedName>
</protein>
<proteinExistence type="inferred from homology"/>
<keyword evidence="4 12" id="KW-0662">Pyridine nucleotide biosynthesis</keyword>
<name>A0A1I7ZA27_9BILA</name>
<reference evidence="15" key="1">
    <citation type="submission" date="2016-11" db="UniProtKB">
        <authorList>
            <consortium name="WormBaseParasite"/>
        </authorList>
    </citation>
    <scope>IDENTIFICATION</scope>
</reference>
<comment type="catalytic activity">
    <reaction evidence="12">
        <text>nicotinate beta-D-ribonucleotide + ATP + H(+) = deamido-NAD(+) + diphosphate</text>
        <dbReference type="Rhea" id="RHEA:22860"/>
        <dbReference type="ChEBI" id="CHEBI:15378"/>
        <dbReference type="ChEBI" id="CHEBI:30616"/>
        <dbReference type="ChEBI" id="CHEBI:33019"/>
        <dbReference type="ChEBI" id="CHEBI:57502"/>
        <dbReference type="ChEBI" id="CHEBI:58437"/>
        <dbReference type="EC" id="2.7.7.18"/>
    </reaction>
</comment>
<dbReference type="AlphaFoldDB" id="A0A1I7ZA27"/>
<dbReference type="Proteomes" id="UP000095287">
    <property type="component" value="Unplaced"/>
</dbReference>
<keyword evidence="9 12" id="KW-0520">NAD</keyword>
<dbReference type="FunFam" id="3.40.50.620:FF:000221">
    <property type="entry name" value="Nicotinamide/nicotinic acid mononucleotide adenylyltransferase 3"/>
    <property type="match status" value="1"/>
</dbReference>
<dbReference type="NCBIfam" id="TIGR00482">
    <property type="entry name" value="nicotinate (nicotinamide) nucleotide adenylyltransferase"/>
    <property type="match status" value="1"/>
</dbReference>
<keyword evidence="14" id="KW-1185">Reference proteome</keyword>